<dbReference type="STRING" id="301148.B4135_1674"/>
<keyword evidence="1 2" id="KW-0238">DNA-binding</keyword>
<dbReference type="InterPro" id="IPR010998">
    <property type="entry name" value="Integrase_recombinase_N"/>
</dbReference>
<dbReference type="EMBL" id="LQYT01000020">
    <property type="protein sequence ID" value="KYD21394.1"/>
    <property type="molecule type" value="Genomic_DNA"/>
</dbReference>
<comment type="caution">
    <text evidence="4">The sequence shown here is derived from an EMBL/GenBank/DDBJ whole genome shotgun (WGS) entry which is preliminary data.</text>
</comment>
<evidence type="ECO:0000256" key="1">
    <source>
        <dbReference type="ARBA" id="ARBA00023125"/>
    </source>
</evidence>
<dbReference type="Pfam" id="PF02899">
    <property type="entry name" value="Phage_int_SAM_1"/>
    <property type="match status" value="1"/>
</dbReference>
<protein>
    <recommendedName>
        <fullName evidence="3">Core-binding (CB) domain-containing protein</fullName>
    </recommendedName>
</protein>
<dbReference type="SUPFAM" id="SSF56349">
    <property type="entry name" value="DNA breaking-rejoining enzymes"/>
    <property type="match status" value="1"/>
</dbReference>
<dbReference type="InterPro" id="IPR011010">
    <property type="entry name" value="DNA_brk_join_enz"/>
</dbReference>
<proteinExistence type="predicted"/>
<dbReference type="OrthoDB" id="2423368at2"/>
<dbReference type="GO" id="GO:0015074">
    <property type="term" value="P:DNA integration"/>
    <property type="evidence" value="ECO:0007669"/>
    <property type="project" value="InterPro"/>
</dbReference>
<dbReference type="InterPro" id="IPR044068">
    <property type="entry name" value="CB"/>
</dbReference>
<evidence type="ECO:0000256" key="2">
    <source>
        <dbReference type="PROSITE-ProRule" id="PRU01248"/>
    </source>
</evidence>
<evidence type="ECO:0000259" key="3">
    <source>
        <dbReference type="PROSITE" id="PS51900"/>
    </source>
</evidence>
<feature type="domain" description="Core-binding (CB)" evidence="3">
    <location>
        <begin position="1"/>
        <end position="83"/>
    </location>
</feature>
<dbReference type="InterPro" id="IPR004107">
    <property type="entry name" value="Integrase_SAM-like_N"/>
</dbReference>
<name>A0A150MA12_9BACI</name>
<dbReference type="GO" id="GO:0003677">
    <property type="term" value="F:DNA binding"/>
    <property type="evidence" value="ECO:0007669"/>
    <property type="project" value="UniProtKB-UniRule"/>
</dbReference>
<dbReference type="Gene3D" id="1.10.150.130">
    <property type="match status" value="1"/>
</dbReference>
<dbReference type="AlphaFoldDB" id="A0A150MA12"/>
<accession>A0A150MA12</accession>
<reference evidence="4 5" key="1">
    <citation type="submission" date="2016-01" db="EMBL/GenBank/DDBJ databases">
        <title>Draft Genome Sequences of Seven Thermophilic Sporeformers Isolated from Foods.</title>
        <authorList>
            <person name="Berendsen E.M."/>
            <person name="Wells-Bennik M.H."/>
            <person name="Krawcyk A.O."/>
            <person name="De Jong A."/>
            <person name="Holsappel S."/>
            <person name="Eijlander R.T."/>
            <person name="Kuipers O.P."/>
        </authorList>
    </citation>
    <scope>NUCLEOTIDE SEQUENCE [LARGE SCALE GENOMIC DNA]</scope>
    <source>
        <strain evidence="4 5">B4135</strain>
    </source>
</reference>
<evidence type="ECO:0000313" key="4">
    <source>
        <dbReference type="EMBL" id="KYD21394.1"/>
    </source>
</evidence>
<sequence>MPYGFLEHLENKGYSQDTIQSYEKVIKSFFGYLSYVYKKDVDLIEISPADIKKYLKEQLNRKKSIPTINKELSILKTFFNYLWEKNLIAIDPAVKIKAMNQIKQPTVEYDYIELKKVLPQVLRNPNYTLERKSIYSLALKGFKTADYRFRKDDVNFIDNYRVKIALRNREIILDGEEAVIFRQYYKSLISEETEYVFRTKKIKNGGGGPVQVMTILYHLRKISKDYFPDHDKPLNLMLIRKAYLINLYQQKRPLQEIAKILGVNDFSVSCYLKRLNIR</sequence>
<dbReference type="PROSITE" id="PS51900">
    <property type="entry name" value="CB"/>
    <property type="match status" value="1"/>
</dbReference>
<evidence type="ECO:0000313" key="5">
    <source>
        <dbReference type="Proteomes" id="UP000075683"/>
    </source>
</evidence>
<organism evidence="4 5">
    <name type="scientific">Caldibacillus debilis</name>
    <dbReference type="NCBI Taxonomy" id="301148"/>
    <lineage>
        <taxon>Bacteria</taxon>
        <taxon>Bacillati</taxon>
        <taxon>Bacillota</taxon>
        <taxon>Bacilli</taxon>
        <taxon>Bacillales</taxon>
        <taxon>Bacillaceae</taxon>
        <taxon>Caldibacillus</taxon>
    </lineage>
</organism>
<dbReference type="Proteomes" id="UP000075683">
    <property type="component" value="Unassembled WGS sequence"/>
</dbReference>
<gene>
    <name evidence="4" type="ORF">B4135_1674</name>
</gene>
<dbReference type="RefSeq" id="WP_061568273.1">
    <property type="nucleotide sequence ID" value="NZ_LQYT01000020.1"/>
</dbReference>